<evidence type="ECO:0000313" key="3">
    <source>
        <dbReference type="Proteomes" id="UP000254807"/>
    </source>
</evidence>
<name>A0A376H511_ENTGA</name>
<feature type="coiled-coil region" evidence="1">
    <location>
        <begin position="1"/>
        <end position="28"/>
    </location>
</feature>
<keyword evidence="3" id="KW-1185">Reference proteome</keyword>
<dbReference type="RefSeq" id="WP_060815374.1">
    <property type="nucleotide sequence ID" value="NZ_CAJSYR010000009.1"/>
</dbReference>
<reference evidence="2 3" key="1">
    <citation type="submission" date="2018-06" db="EMBL/GenBank/DDBJ databases">
        <authorList>
            <consortium name="Pathogen Informatics"/>
            <person name="Doyle S."/>
        </authorList>
    </citation>
    <scope>NUCLEOTIDE SEQUENCE [LARGE SCALE GENOMIC DNA]</scope>
    <source>
        <strain evidence="2 3">NCTC12360</strain>
    </source>
</reference>
<dbReference type="OrthoDB" id="9968160at2"/>
<evidence type="ECO:0000256" key="1">
    <source>
        <dbReference type="SAM" id="Coils"/>
    </source>
</evidence>
<gene>
    <name evidence="2" type="ORF">NCTC12360_02783</name>
</gene>
<protein>
    <submittedName>
        <fullName evidence="2">Uncharacterized protein</fullName>
    </submittedName>
</protein>
<proteinExistence type="predicted"/>
<sequence>MDSIEKVNKELKTRLDKANKLQNQYKALDEIETKLRKGKTKFTLHTLIFDGYTYREDLGGRLNEDFGIDGLDSVIQTLLLAEIVNRKQDIEQFFSTAEKELRIE</sequence>
<keyword evidence="1" id="KW-0175">Coiled coil</keyword>
<organism evidence="2 3">
    <name type="scientific">Enterococcus gallinarum</name>
    <dbReference type="NCBI Taxonomy" id="1353"/>
    <lineage>
        <taxon>Bacteria</taxon>
        <taxon>Bacillati</taxon>
        <taxon>Bacillota</taxon>
        <taxon>Bacilli</taxon>
        <taxon>Lactobacillales</taxon>
        <taxon>Enterococcaceae</taxon>
        <taxon>Enterococcus</taxon>
    </lineage>
</organism>
<dbReference type="AlphaFoldDB" id="A0A376H511"/>
<dbReference type="EMBL" id="UFYW01000001">
    <property type="protein sequence ID" value="STD84254.1"/>
    <property type="molecule type" value="Genomic_DNA"/>
</dbReference>
<dbReference type="Proteomes" id="UP000254807">
    <property type="component" value="Unassembled WGS sequence"/>
</dbReference>
<accession>A0A376H511</accession>
<evidence type="ECO:0000313" key="2">
    <source>
        <dbReference type="EMBL" id="STD84254.1"/>
    </source>
</evidence>